<accession>A0A2P8D7Y1</accession>
<sequence length="298" mass="35352">MLKTIFLQYLLMPLVAIVSGSVLLVLKRKNQLLSNKKLIIFVLLYSLVMAVPGLFGLSGGNFAPWNYMFAQLIYLLFGVAFVHFYDVYFKRDVQHYKTLFQLMVMLFILLLGGYLFALLYNLLNGSHNGYTGMTAMLSFFLPLIFYWTYSAFIAIPFEIYKVWEYPVGMVEEVNFDGLDFNKLMVLELEFSRQPDDVDRLRVKAKAPANITFGEWFRKFIDDYNYKFPNQTIVFEKEDGNMHSWVFYSKRSFFHRRRLLDPDQTIEQNRIREHITIISKRVIEHEEEYFHRNVTKKNS</sequence>
<keyword evidence="1" id="KW-1133">Transmembrane helix</keyword>
<dbReference type="Pfam" id="PF17555">
    <property type="entry name" value="TssN"/>
    <property type="match status" value="1"/>
</dbReference>
<dbReference type="InterPro" id="IPR035177">
    <property type="entry name" value="TssN"/>
</dbReference>
<reference evidence="2 3" key="1">
    <citation type="submission" date="2018-03" db="EMBL/GenBank/DDBJ databases">
        <title>Genomic Encyclopedia of Type Strains, Phase III (KMG-III): the genomes of soil and plant-associated and newly described type strains.</title>
        <authorList>
            <person name="Whitman W."/>
        </authorList>
    </citation>
    <scope>NUCLEOTIDE SEQUENCE [LARGE SCALE GENOMIC DNA]</scope>
    <source>
        <strain evidence="2 3">CGMCC 1.12700</strain>
    </source>
</reference>
<gene>
    <name evidence="2" type="ORF">B0I18_102315</name>
</gene>
<keyword evidence="1" id="KW-0472">Membrane</keyword>
<keyword evidence="3" id="KW-1185">Reference proteome</keyword>
<comment type="caution">
    <text evidence="2">The sequence shown here is derived from an EMBL/GenBank/DDBJ whole genome shotgun (WGS) entry which is preliminary data.</text>
</comment>
<evidence type="ECO:0000313" key="2">
    <source>
        <dbReference type="EMBL" id="PSK93345.1"/>
    </source>
</evidence>
<dbReference type="OrthoDB" id="1024052at2"/>
<dbReference type="EMBL" id="PYGD01000002">
    <property type="protein sequence ID" value="PSK93345.1"/>
    <property type="molecule type" value="Genomic_DNA"/>
</dbReference>
<feature type="transmembrane region" description="Helical" evidence="1">
    <location>
        <begin position="100"/>
        <end position="123"/>
    </location>
</feature>
<feature type="transmembrane region" description="Helical" evidence="1">
    <location>
        <begin position="38"/>
        <end position="57"/>
    </location>
</feature>
<evidence type="ECO:0000256" key="1">
    <source>
        <dbReference type="SAM" id="Phobius"/>
    </source>
</evidence>
<name>A0A2P8D7Y1_9BACT</name>
<feature type="transmembrane region" description="Helical" evidence="1">
    <location>
        <begin position="6"/>
        <end position="26"/>
    </location>
</feature>
<keyword evidence="1" id="KW-0812">Transmembrane</keyword>
<dbReference type="RefSeq" id="WP_106522355.1">
    <property type="nucleotide sequence ID" value="NZ_PYGD01000002.1"/>
</dbReference>
<feature type="transmembrane region" description="Helical" evidence="1">
    <location>
        <begin position="69"/>
        <end position="88"/>
    </location>
</feature>
<organism evidence="2 3">
    <name type="scientific">Taibaiella chishuiensis</name>
    <dbReference type="NCBI Taxonomy" id="1434707"/>
    <lineage>
        <taxon>Bacteria</taxon>
        <taxon>Pseudomonadati</taxon>
        <taxon>Bacteroidota</taxon>
        <taxon>Chitinophagia</taxon>
        <taxon>Chitinophagales</taxon>
        <taxon>Chitinophagaceae</taxon>
        <taxon>Taibaiella</taxon>
    </lineage>
</organism>
<evidence type="ECO:0000313" key="3">
    <source>
        <dbReference type="Proteomes" id="UP000240572"/>
    </source>
</evidence>
<dbReference type="Proteomes" id="UP000240572">
    <property type="component" value="Unassembled WGS sequence"/>
</dbReference>
<dbReference type="AlphaFoldDB" id="A0A2P8D7Y1"/>
<protein>
    <submittedName>
        <fullName evidence="2">Uncharacterized protein</fullName>
    </submittedName>
</protein>
<feature type="transmembrane region" description="Helical" evidence="1">
    <location>
        <begin position="135"/>
        <end position="155"/>
    </location>
</feature>
<proteinExistence type="predicted"/>